<dbReference type="AlphaFoldDB" id="F2BF73"/>
<dbReference type="RefSeq" id="WP_007343385.1">
    <property type="nucleotide sequence ID" value="NZ_GL878494.1"/>
</dbReference>
<dbReference type="NCBIfam" id="NF047652">
    <property type="entry name" value="NGO1151_fam"/>
    <property type="match status" value="1"/>
</dbReference>
<dbReference type="STRING" id="267212.GCA_001063965_01998"/>
<keyword evidence="2" id="KW-1185">Reference proteome</keyword>
<dbReference type="OrthoDB" id="8605968at2"/>
<organism evidence="1 2">
    <name type="scientific">Neisseria bacilliformis ATCC BAA-1200</name>
    <dbReference type="NCBI Taxonomy" id="888742"/>
    <lineage>
        <taxon>Bacteria</taxon>
        <taxon>Pseudomonadati</taxon>
        <taxon>Pseudomonadota</taxon>
        <taxon>Betaproteobacteria</taxon>
        <taxon>Neisseriales</taxon>
        <taxon>Neisseriaceae</taxon>
        <taxon>Neisseria</taxon>
    </lineage>
</organism>
<reference evidence="1 2" key="1">
    <citation type="submission" date="2011-02" db="EMBL/GenBank/DDBJ databases">
        <authorList>
            <person name="Muzny D."/>
            <person name="Qin X."/>
            <person name="Deng J."/>
            <person name="Jiang H."/>
            <person name="Liu Y."/>
            <person name="Qu J."/>
            <person name="Song X.-Z."/>
            <person name="Zhang L."/>
            <person name="Thornton R."/>
            <person name="Coyle M."/>
            <person name="Francisco L."/>
            <person name="Jackson L."/>
            <person name="Javaid M."/>
            <person name="Korchina V."/>
            <person name="Kovar C."/>
            <person name="Mata R."/>
            <person name="Mathew T."/>
            <person name="Ngo R."/>
            <person name="Nguyen L."/>
            <person name="Nguyen N."/>
            <person name="Okwuonu G."/>
            <person name="Ongeri F."/>
            <person name="Pham C."/>
            <person name="Simmons D."/>
            <person name="Wilczek-Boney K."/>
            <person name="Hale W."/>
            <person name="Jakkamsetti A."/>
            <person name="Pham P."/>
            <person name="Ruth R."/>
            <person name="San Lucas F."/>
            <person name="Warren J."/>
            <person name="Zhang J."/>
            <person name="Zhao Z."/>
            <person name="Zhou C."/>
            <person name="Zhu D."/>
            <person name="Lee S."/>
            <person name="Bess C."/>
            <person name="Blankenburg K."/>
            <person name="Forbes L."/>
            <person name="Fu Q."/>
            <person name="Gubbala S."/>
            <person name="Hirani K."/>
            <person name="Jayaseelan J.C."/>
            <person name="Lara F."/>
            <person name="Munidasa M."/>
            <person name="Palculict T."/>
            <person name="Patil S."/>
            <person name="Pu L.-L."/>
            <person name="Saada N."/>
            <person name="Tang L."/>
            <person name="Weissenberger G."/>
            <person name="Zhu Y."/>
            <person name="Hemphill L."/>
            <person name="Shang Y."/>
            <person name="Youmans B."/>
            <person name="Ayvaz T."/>
            <person name="Ross M."/>
            <person name="Santibanez J."/>
            <person name="Aqrawi P."/>
            <person name="Gross S."/>
            <person name="Joshi V."/>
            <person name="Fowler G."/>
            <person name="Nazareth L."/>
            <person name="Reid J."/>
            <person name="Worley K."/>
            <person name="Petrosino J."/>
            <person name="Highlander S."/>
            <person name="Gibbs R."/>
        </authorList>
    </citation>
    <scope>NUCLEOTIDE SEQUENCE [LARGE SCALE GENOMIC DNA]</scope>
    <source>
        <strain evidence="1 2">ATCC BAA-1200</strain>
    </source>
</reference>
<dbReference type="Proteomes" id="UP000004105">
    <property type="component" value="Unassembled WGS sequence"/>
</dbReference>
<dbReference type="HOGENOM" id="CLU_170946_0_0_4"/>
<comment type="caution">
    <text evidence="1">The sequence shown here is derived from an EMBL/GenBank/DDBJ whole genome shotgun (WGS) entry which is preliminary data.</text>
</comment>
<dbReference type="EMBL" id="AFAY01000048">
    <property type="protein sequence ID" value="EGF08945.1"/>
    <property type="molecule type" value="Genomic_DNA"/>
</dbReference>
<evidence type="ECO:0000313" key="1">
    <source>
        <dbReference type="EMBL" id="EGF08945.1"/>
    </source>
</evidence>
<evidence type="ECO:0000313" key="2">
    <source>
        <dbReference type="Proteomes" id="UP000004105"/>
    </source>
</evidence>
<protein>
    <submittedName>
        <fullName evidence="1">Uncharacterized protein</fullName>
    </submittedName>
</protein>
<gene>
    <name evidence="1" type="ORF">HMPREF9123_2380</name>
</gene>
<name>F2BF73_9NEIS</name>
<accession>F2BF73</accession>
<sequence>MGDTEQRLEYLEETVETLRMQNRVLGAAFNGLLRGLPADTAQDVTEAVRQAFDDALAELEYADSARAELFHDATYTFFREKE</sequence>
<proteinExistence type="predicted"/>